<feature type="compositionally biased region" description="Low complexity" evidence="23">
    <location>
        <begin position="217"/>
        <end position="234"/>
    </location>
</feature>
<keyword evidence="7" id="KW-0472">Membrane</keyword>
<dbReference type="InterPro" id="IPR000340">
    <property type="entry name" value="Dual-sp_phosphatase_cat-dom"/>
</dbReference>
<dbReference type="GeneTree" id="ENSGT00390000014065"/>
<dbReference type="PROSITE" id="PS00383">
    <property type="entry name" value="TYR_PHOSPHATASE_1"/>
    <property type="match status" value="1"/>
</dbReference>
<dbReference type="SMART" id="SM00195">
    <property type="entry name" value="DSPc"/>
    <property type="match status" value="1"/>
</dbReference>
<feature type="domain" description="Tyrosine specific protein phosphatases" evidence="25">
    <location>
        <begin position="320"/>
        <end position="388"/>
    </location>
</feature>
<evidence type="ECO:0000256" key="18">
    <source>
        <dbReference type="ARBA" id="ARBA00052780"/>
    </source>
</evidence>
<comment type="catalytic activity">
    <reaction evidence="16">
        <text>1,2-dibutyryl-sn-glycero-3-phospho-(1D-myo-inositol-5-phosphate) + H2O = 1,2-dibutyryl-sn-glycero-3-phospho-(1D-myo-inositol) + phosphate</text>
        <dbReference type="Rhea" id="RHEA:42584"/>
        <dbReference type="ChEBI" id="CHEBI:15377"/>
        <dbReference type="ChEBI" id="CHEBI:43474"/>
        <dbReference type="ChEBI" id="CHEBI:82605"/>
        <dbReference type="ChEBI" id="CHEBI:82606"/>
    </reaction>
    <physiologicalReaction direction="left-to-right" evidence="16">
        <dbReference type="Rhea" id="RHEA:42585"/>
    </physiologicalReaction>
</comment>
<comment type="catalytic activity">
    <reaction evidence="15">
        <text>a 1-acyl-2-hexanoyl-sn-glycero-3-phospho-(1D-myo-inositol-5-phosphate) + H2O = a 1-acyl-2-hexanoyl-sn-glycero-3-phospho-(1D-myo-inositol) + phosphate</text>
        <dbReference type="Rhea" id="RHEA:42320"/>
        <dbReference type="ChEBI" id="CHEBI:15377"/>
        <dbReference type="ChEBI" id="CHEBI:43474"/>
        <dbReference type="ChEBI" id="CHEBI:78930"/>
        <dbReference type="ChEBI" id="CHEBI:78931"/>
    </reaction>
    <physiologicalReaction direction="left-to-right" evidence="15">
        <dbReference type="Rhea" id="RHEA:42321"/>
    </physiologicalReaction>
</comment>
<dbReference type="GO" id="GO:0008654">
    <property type="term" value="P:phospholipid biosynthetic process"/>
    <property type="evidence" value="ECO:0007669"/>
    <property type="project" value="UniProtKB-KW"/>
</dbReference>
<feature type="region of interest" description="Disordered" evidence="23">
    <location>
        <begin position="1"/>
        <end position="28"/>
    </location>
</feature>
<dbReference type="PROSITE" id="PS50054">
    <property type="entry name" value="TYR_PHOSPHATASE_DUAL"/>
    <property type="match status" value="1"/>
</dbReference>
<evidence type="ECO:0000256" key="19">
    <source>
        <dbReference type="ARBA" id="ARBA00055472"/>
    </source>
</evidence>
<dbReference type="GO" id="GO:0005739">
    <property type="term" value="C:mitochondrion"/>
    <property type="evidence" value="ECO:0000318"/>
    <property type="project" value="GO_Central"/>
</dbReference>
<evidence type="ECO:0000256" key="6">
    <source>
        <dbReference type="ARBA" id="ARBA00023098"/>
    </source>
</evidence>
<comment type="catalytic activity">
    <reaction evidence="12">
        <text>O-phospho-L-seryl-[protein] + H2O = L-seryl-[protein] + phosphate</text>
        <dbReference type="Rhea" id="RHEA:20629"/>
        <dbReference type="Rhea" id="RHEA-COMP:9863"/>
        <dbReference type="Rhea" id="RHEA-COMP:11604"/>
        <dbReference type="ChEBI" id="CHEBI:15377"/>
        <dbReference type="ChEBI" id="CHEBI:29999"/>
        <dbReference type="ChEBI" id="CHEBI:43474"/>
        <dbReference type="ChEBI" id="CHEBI:83421"/>
        <dbReference type="EC" id="3.1.3.16"/>
    </reaction>
    <physiologicalReaction direction="left-to-right" evidence="12">
        <dbReference type="Rhea" id="RHEA:20630"/>
    </physiologicalReaction>
</comment>
<evidence type="ECO:0000259" key="25">
    <source>
        <dbReference type="PROSITE" id="PS50056"/>
    </source>
</evidence>
<evidence type="ECO:0000256" key="8">
    <source>
        <dbReference type="ARBA" id="ARBA00023209"/>
    </source>
</evidence>
<reference evidence="26" key="3">
    <citation type="submission" date="2025-09" db="UniProtKB">
        <authorList>
            <consortium name="Ensembl"/>
        </authorList>
    </citation>
    <scope>IDENTIFICATION</scope>
</reference>
<evidence type="ECO:0000256" key="20">
    <source>
        <dbReference type="ARBA" id="ARBA00065692"/>
    </source>
</evidence>
<comment type="catalytic activity">
    <reaction evidence="18">
        <text>1,2-dioctanoyl-sn-glycero-3-phospho-(1D-myo-inositol-5-phosphate) + H2O = 1,2-dioctanoyl-sn-glycero-3-phospho-(1D-myo-inositol) + phosphate</text>
        <dbReference type="Rhea" id="RHEA:42308"/>
        <dbReference type="ChEBI" id="CHEBI:15377"/>
        <dbReference type="ChEBI" id="CHEBI:43474"/>
        <dbReference type="ChEBI" id="CHEBI:65221"/>
        <dbReference type="ChEBI" id="CHEBI:78911"/>
    </reaction>
    <physiologicalReaction direction="left-to-right" evidence="18">
        <dbReference type="Rhea" id="RHEA:42309"/>
    </physiologicalReaction>
</comment>
<dbReference type="InParanoid" id="F6VPI0"/>
<dbReference type="Proteomes" id="UP000002280">
    <property type="component" value="Chromosome 5"/>
</dbReference>
<keyword evidence="8" id="KW-0594">Phospholipid biosynthesis</keyword>
<evidence type="ECO:0000256" key="7">
    <source>
        <dbReference type="ARBA" id="ARBA00023136"/>
    </source>
</evidence>
<dbReference type="eggNOG" id="KOG1719">
    <property type="taxonomic scope" value="Eukaryota"/>
</dbReference>
<comment type="function">
    <text evidence="19">Lipid phosphatase which dephosphorylates phosphatidylglycerophosphate (PGP) to phosphatidylglycerol (PG). PGP is an essential intermediate in the biosynthetic pathway of cardiolipin, a mitochondrial-specific phospholipid regulating the membrane integrity and activities of the organelle. Has also been shown to display phosphatase activity toward phosphoprotein substrates, specifically mediates dephosphorylation of mitochondrial proteins, thereby playing an essential role in ATP production. Has probably a preference for proteins phosphorylated on Ser and/or Thr residues compared to proteins phosphorylated on Tyr residues. Probably involved in regulation of insulin secretion in pancreatic beta cells. May prevent intrinsic apoptosis, probably by regulating mitochondrial membrane integrity.</text>
</comment>
<evidence type="ECO:0000256" key="15">
    <source>
        <dbReference type="ARBA" id="ARBA00051818"/>
    </source>
</evidence>
<dbReference type="InterPro" id="IPR029021">
    <property type="entry name" value="Prot-tyrosine_phosphatase-like"/>
</dbReference>
<organism evidence="26 27">
    <name type="scientific">Monodelphis domestica</name>
    <name type="common">Gray short-tailed opossum</name>
    <dbReference type="NCBI Taxonomy" id="13616"/>
    <lineage>
        <taxon>Eukaryota</taxon>
        <taxon>Metazoa</taxon>
        <taxon>Chordata</taxon>
        <taxon>Craniata</taxon>
        <taxon>Vertebrata</taxon>
        <taxon>Euteleostomi</taxon>
        <taxon>Mammalia</taxon>
        <taxon>Metatheria</taxon>
        <taxon>Didelphimorphia</taxon>
        <taxon>Didelphidae</taxon>
        <taxon>Monodelphis</taxon>
    </lineage>
</organism>
<comment type="catalytic activity">
    <reaction evidence="13">
        <text>O-phospho-L-threonyl-[protein] + H2O = L-threonyl-[protein] + phosphate</text>
        <dbReference type="Rhea" id="RHEA:47004"/>
        <dbReference type="Rhea" id="RHEA-COMP:11060"/>
        <dbReference type="Rhea" id="RHEA-COMP:11605"/>
        <dbReference type="ChEBI" id="CHEBI:15377"/>
        <dbReference type="ChEBI" id="CHEBI:30013"/>
        <dbReference type="ChEBI" id="CHEBI:43474"/>
        <dbReference type="ChEBI" id="CHEBI:61977"/>
        <dbReference type="EC" id="3.1.3.16"/>
    </reaction>
    <physiologicalReaction direction="left-to-right" evidence="13">
        <dbReference type="Rhea" id="RHEA:47005"/>
    </physiologicalReaction>
</comment>
<evidence type="ECO:0000256" key="16">
    <source>
        <dbReference type="ARBA" id="ARBA00052505"/>
    </source>
</evidence>
<evidence type="ECO:0000259" key="24">
    <source>
        <dbReference type="PROSITE" id="PS50054"/>
    </source>
</evidence>
<keyword evidence="9" id="KW-1208">Phospholipid metabolism</keyword>
<dbReference type="GO" id="GO:0004439">
    <property type="term" value="F:phosphatidylinositol-4,5-bisphosphate 5-phosphatase activity"/>
    <property type="evidence" value="ECO:0000318"/>
    <property type="project" value="GO_Central"/>
</dbReference>
<protein>
    <recommendedName>
        <fullName evidence="21">Phosphatidylglycerophosphatase and protein-tyrosine phosphatase 1</fullName>
        <ecNumber evidence="11">3.1.3.27</ecNumber>
    </recommendedName>
    <alternativeName>
        <fullName evidence="22">Protein-tyrosine phosphatase mitochondrial 1</fullName>
    </alternativeName>
</protein>
<evidence type="ECO:0000313" key="26">
    <source>
        <dbReference type="Ensembl" id="ENSMODP00000024846.4"/>
    </source>
</evidence>
<name>F6VPI0_MONDO</name>
<dbReference type="Pfam" id="PF00782">
    <property type="entry name" value="DSPc"/>
    <property type="match status" value="1"/>
</dbReference>
<comment type="catalytic activity">
    <reaction evidence="14">
        <text>a 1,2-diacyl-sn-glycero-3-phospho-(1'-sn-glycero-3'-phosphate) + H2O = a 1,2-diacyl-sn-glycero-3-phospho-(1'-sn-glycerol) + phosphate</text>
        <dbReference type="Rhea" id="RHEA:33751"/>
        <dbReference type="ChEBI" id="CHEBI:15377"/>
        <dbReference type="ChEBI" id="CHEBI:43474"/>
        <dbReference type="ChEBI" id="CHEBI:60110"/>
        <dbReference type="ChEBI" id="CHEBI:64716"/>
        <dbReference type="EC" id="3.1.3.27"/>
    </reaction>
    <physiologicalReaction direction="left-to-right" evidence="14">
        <dbReference type="Rhea" id="RHEA:33752"/>
    </physiologicalReaction>
</comment>
<evidence type="ECO:0000256" key="13">
    <source>
        <dbReference type="ARBA" id="ARBA00048832"/>
    </source>
</evidence>
<evidence type="ECO:0000256" key="21">
    <source>
        <dbReference type="ARBA" id="ARBA00069309"/>
    </source>
</evidence>
<dbReference type="GO" id="GO:0008962">
    <property type="term" value="F:phosphatidylglycerophosphatase activity"/>
    <property type="evidence" value="ECO:0000318"/>
    <property type="project" value="GO_Central"/>
</dbReference>
<feature type="compositionally biased region" description="Polar residues" evidence="23">
    <location>
        <begin position="1"/>
        <end position="13"/>
    </location>
</feature>
<proteinExistence type="predicted"/>
<dbReference type="InterPro" id="IPR016130">
    <property type="entry name" value="Tyr_Pase_AS"/>
</dbReference>
<evidence type="ECO:0000256" key="3">
    <source>
        <dbReference type="ARBA" id="ARBA00022516"/>
    </source>
</evidence>
<comment type="subunit">
    <text evidence="20">Interacts with STYXL1; the interaction inhibits PTPMT1 catalytic activity.</text>
</comment>
<dbReference type="PANTHER" id="PTHR46712">
    <property type="entry name" value="PHOSPHATIDYLGLYCEROPHOSPHATASE AND PROTEIN-TYROSINE PHOSPHATASE 1"/>
    <property type="match status" value="1"/>
</dbReference>
<reference evidence="26 27" key="1">
    <citation type="journal article" date="2007" name="Nature">
        <title>Genome of the marsupial Monodelphis domestica reveals innovation in non-coding sequences.</title>
        <authorList>
            <person name="Mikkelsen T.S."/>
            <person name="Wakefield M.J."/>
            <person name="Aken B."/>
            <person name="Amemiya C.T."/>
            <person name="Chang J.L."/>
            <person name="Duke S."/>
            <person name="Garber M."/>
            <person name="Gentles A.J."/>
            <person name="Goodstadt L."/>
            <person name="Heger A."/>
            <person name="Jurka J."/>
            <person name="Kamal M."/>
            <person name="Mauceli E."/>
            <person name="Searle S.M."/>
            <person name="Sharpe T."/>
            <person name="Baker M.L."/>
            <person name="Batzer M.A."/>
            <person name="Benos P.V."/>
            <person name="Belov K."/>
            <person name="Clamp M."/>
            <person name="Cook A."/>
            <person name="Cuff J."/>
            <person name="Das R."/>
            <person name="Davidow L."/>
            <person name="Deakin J.E."/>
            <person name="Fazzari M.J."/>
            <person name="Glass J.L."/>
            <person name="Grabherr M."/>
            <person name="Greally J.M."/>
            <person name="Gu W."/>
            <person name="Hore T.A."/>
            <person name="Huttley G.A."/>
            <person name="Kleber M."/>
            <person name="Jirtle R.L."/>
            <person name="Koina E."/>
            <person name="Lee J.T."/>
            <person name="Mahony S."/>
            <person name="Marra M.A."/>
            <person name="Miller R.D."/>
            <person name="Nicholls R.D."/>
            <person name="Oda M."/>
            <person name="Papenfuss A.T."/>
            <person name="Parra Z.E."/>
            <person name="Pollock D.D."/>
            <person name="Ray D.A."/>
            <person name="Schein J.E."/>
            <person name="Speed T.P."/>
            <person name="Thompson K."/>
            <person name="VandeBerg J.L."/>
            <person name="Wade C.M."/>
            <person name="Walker J.A."/>
            <person name="Waters P.D."/>
            <person name="Webber C."/>
            <person name="Weidman J.R."/>
            <person name="Xie X."/>
            <person name="Zody M.C."/>
            <person name="Baldwin J."/>
            <person name="Abdouelleil A."/>
            <person name="Abdulkadir J."/>
            <person name="Abebe A."/>
            <person name="Abera B."/>
            <person name="Abreu J."/>
            <person name="Acer S.C."/>
            <person name="Aftuck L."/>
            <person name="Alexander A."/>
            <person name="An P."/>
            <person name="Anderson E."/>
            <person name="Anderson S."/>
            <person name="Arachi H."/>
            <person name="Azer M."/>
            <person name="Bachantsang P."/>
            <person name="Barry A."/>
            <person name="Bayul T."/>
            <person name="Berlin A."/>
            <person name="Bessette D."/>
            <person name="Bloom T."/>
            <person name="Bloom T."/>
            <person name="Boguslavskiy L."/>
            <person name="Bonnet C."/>
            <person name="Boukhgalter B."/>
            <person name="Bourzgui I."/>
            <person name="Brown A."/>
            <person name="Cahill P."/>
            <person name="Channer S."/>
            <person name="Cheshatsang Y."/>
            <person name="Chuda L."/>
            <person name="Citroen M."/>
            <person name="Collymore A."/>
            <person name="Cooke P."/>
            <person name="Costello M."/>
            <person name="D'Aco K."/>
            <person name="Daza R."/>
            <person name="De Haan G."/>
            <person name="DeGray S."/>
            <person name="DeMaso C."/>
            <person name="Dhargay N."/>
            <person name="Dooley K."/>
            <person name="Dooley E."/>
            <person name="Doricent M."/>
            <person name="Dorje P."/>
            <person name="Dorjee K."/>
            <person name="Dupes A."/>
            <person name="Elong R."/>
            <person name="Falk J."/>
            <person name="Farina A."/>
            <person name="Faro S."/>
            <person name="Ferguson D."/>
            <person name="Fisher S."/>
            <person name="Foley C.D."/>
            <person name="Franke A."/>
            <person name="Friedrich D."/>
            <person name="Gadbois L."/>
            <person name="Gearin G."/>
            <person name="Gearin C.R."/>
            <person name="Giannoukos G."/>
            <person name="Goode T."/>
            <person name="Graham J."/>
            <person name="Grandbois E."/>
            <person name="Grewal S."/>
            <person name="Gyaltsen K."/>
            <person name="Hafez N."/>
            <person name="Hagos B."/>
            <person name="Hall J."/>
            <person name="Henson C."/>
            <person name="Hollinger A."/>
            <person name="Honan T."/>
            <person name="Huard M.D."/>
            <person name="Hughes L."/>
            <person name="Hurhula B."/>
            <person name="Husby M.E."/>
            <person name="Kamat A."/>
            <person name="Kanga B."/>
            <person name="Kashin S."/>
            <person name="Khazanovich D."/>
            <person name="Kisner P."/>
            <person name="Lance K."/>
            <person name="Lara M."/>
            <person name="Lee W."/>
            <person name="Lennon N."/>
            <person name="Letendre F."/>
            <person name="LeVine R."/>
            <person name="Lipovsky A."/>
            <person name="Liu X."/>
            <person name="Liu J."/>
            <person name="Liu S."/>
            <person name="Lokyitsang T."/>
            <person name="Lokyitsang Y."/>
            <person name="Lubonja R."/>
            <person name="Lui A."/>
            <person name="MacDonald P."/>
            <person name="Magnisalis V."/>
            <person name="Maru K."/>
            <person name="Matthews C."/>
            <person name="McCusker W."/>
            <person name="McDonough S."/>
            <person name="Mehta T."/>
            <person name="Meldrim J."/>
            <person name="Meneus L."/>
            <person name="Mihai O."/>
            <person name="Mihalev A."/>
            <person name="Mihova T."/>
            <person name="Mittelman R."/>
            <person name="Mlenga V."/>
            <person name="Montmayeur A."/>
            <person name="Mulrain L."/>
            <person name="Navidi A."/>
            <person name="Naylor J."/>
            <person name="Negash T."/>
            <person name="Nguyen T."/>
            <person name="Nguyen N."/>
            <person name="Nicol R."/>
            <person name="Norbu C."/>
            <person name="Norbu N."/>
            <person name="Novod N."/>
            <person name="O'Neill B."/>
            <person name="Osman S."/>
            <person name="Markiewicz E."/>
            <person name="Oyono O.L."/>
            <person name="Patti C."/>
            <person name="Phunkhang P."/>
            <person name="Pierre F."/>
            <person name="Priest M."/>
            <person name="Raghuraman S."/>
            <person name="Rege F."/>
            <person name="Reyes R."/>
            <person name="Rise C."/>
            <person name="Rogov P."/>
            <person name="Ross K."/>
            <person name="Ryan E."/>
            <person name="Settipalli S."/>
            <person name="Shea T."/>
            <person name="Sherpa N."/>
            <person name="Shi L."/>
            <person name="Shih D."/>
            <person name="Sparrow T."/>
            <person name="Spaulding J."/>
            <person name="Stalker J."/>
            <person name="Stange-Thomann N."/>
            <person name="Stavropoulos S."/>
            <person name="Stone C."/>
            <person name="Strader C."/>
            <person name="Tesfaye S."/>
            <person name="Thomson T."/>
            <person name="Thoulutsang Y."/>
            <person name="Thoulutsang D."/>
            <person name="Topham K."/>
            <person name="Topping I."/>
            <person name="Tsamla T."/>
            <person name="Vassiliev H."/>
            <person name="Vo A."/>
            <person name="Wangchuk T."/>
            <person name="Wangdi T."/>
            <person name="Weiand M."/>
            <person name="Wilkinson J."/>
            <person name="Wilson A."/>
            <person name="Yadav S."/>
            <person name="Young G."/>
            <person name="Yu Q."/>
            <person name="Zembek L."/>
            <person name="Zhong D."/>
            <person name="Zimmer A."/>
            <person name="Zwirko Z."/>
            <person name="Jaffe D.B."/>
            <person name="Alvarez P."/>
            <person name="Brockman W."/>
            <person name="Butler J."/>
            <person name="Chin C."/>
            <person name="Gnerre S."/>
            <person name="MacCallum I."/>
            <person name="Graves J.A."/>
            <person name="Ponting C.P."/>
            <person name="Breen M."/>
            <person name="Samollow P.B."/>
            <person name="Lander E.S."/>
            <person name="Lindblad-Toh K."/>
        </authorList>
    </citation>
    <scope>NUCLEOTIDE SEQUENCE [LARGE SCALE GENOMIC DNA]</scope>
</reference>
<dbReference type="SUPFAM" id="SSF52799">
    <property type="entry name" value="(Phosphotyrosine protein) phosphatases II"/>
    <property type="match status" value="1"/>
</dbReference>
<evidence type="ECO:0000256" key="23">
    <source>
        <dbReference type="SAM" id="MobiDB-lite"/>
    </source>
</evidence>
<dbReference type="InterPro" id="IPR042165">
    <property type="entry name" value="PTPMT1"/>
</dbReference>
<dbReference type="InterPro" id="IPR044596">
    <property type="entry name" value="PTPMT1-like"/>
</dbReference>
<dbReference type="PROSITE" id="PS50056">
    <property type="entry name" value="TYR_PHOSPHATASE_2"/>
    <property type="match status" value="1"/>
</dbReference>
<keyword evidence="6" id="KW-0443">Lipid metabolism</keyword>
<accession>F6VPI0</accession>
<evidence type="ECO:0000256" key="10">
    <source>
        <dbReference type="ARBA" id="ARBA00024192"/>
    </source>
</evidence>
<keyword evidence="5" id="KW-0904">Protein phosphatase</keyword>
<dbReference type="InterPro" id="IPR000387">
    <property type="entry name" value="Tyr_Pase_dom"/>
</dbReference>
<evidence type="ECO:0000256" key="1">
    <source>
        <dbReference type="ARBA" id="ARBA00004370"/>
    </source>
</evidence>
<comment type="subcellular location">
    <subcellularLocation>
        <location evidence="1">Membrane</location>
    </subcellularLocation>
</comment>
<keyword evidence="4" id="KW-0378">Hydrolase</keyword>
<dbReference type="EC" id="3.1.3.27" evidence="11"/>
<comment type="catalytic activity">
    <reaction evidence="17">
        <text>1,2-di-(9Z-octadecenoyl)-sn-glycero-3-phospho-(1'-sn-glycerol-3'-phosphate) + H2O = 1,2-di-(9Z-octadecenoyl)-sn-glycero-3-phospho-(1'-sn-glycerol) + phosphate</text>
        <dbReference type="Rhea" id="RHEA:42304"/>
        <dbReference type="ChEBI" id="CHEBI:15377"/>
        <dbReference type="ChEBI" id="CHEBI:43474"/>
        <dbReference type="ChEBI" id="CHEBI:75163"/>
        <dbReference type="ChEBI" id="CHEBI:78907"/>
    </reaction>
    <physiologicalReaction direction="left-to-right" evidence="17">
        <dbReference type="Rhea" id="RHEA:42305"/>
    </physiologicalReaction>
</comment>
<evidence type="ECO:0000256" key="12">
    <source>
        <dbReference type="ARBA" id="ARBA00047986"/>
    </source>
</evidence>
<feature type="compositionally biased region" description="Basic and acidic residues" evidence="23">
    <location>
        <begin position="180"/>
        <end position="194"/>
    </location>
</feature>
<keyword evidence="27" id="KW-1185">Reference proteome</keyword>
<evidence type="ECO:0000256" key="11">
    <source>
        <dbReference type="ARBA" id="ARBA00024224"/>
    </source>
</evidence>
<dbReference type="FunFam" id="3.90.190.10:FF:000060">
    <property type="entry name" value="Phosphatidylglycerophosphatase and protein-tyrosine phosphatase 1"/>
    <property type="match status" value="1"/>
</dbReference>
<evidence type="ECO:0000256" key="5">
    <source>
        <dbReference type="ARBA" id="ARBA00022912"/>
    </source>
</evidence>
<dbReference type="PANTHER" id="PTHR46712:SF1">
    <property type="entry name" value="PHOSPHATIDYLGLYCEROPHOSPHATASE AND PROTEIN-TYROSINE PHOSPHATASE 1"/>
    <property type="match status" value="1"/>
</dbReference>
<reference evidence="26" key="2">
    <citation type="submission" date="2025-08" db="UniProtKB">
        <authorList>
            <consortium name="Ensembl"/>
        </authorList>
    </citation>
    <scope>IDENTIFICATION</scope>
</reference>
<feature type="region of interest" description="Disordered" evidence="23">
    <location>
        <begin position="113"/>
        <end position="234"/>
    </location>
</feature>
<feature type="compositionally biased region" description="Pro residues" evidence="23">
    <location>
        <begin position="126"/>
        <end position="140"/>
    </location>
</feature>
<evidence type="ECO:0000256" key="14">
    <source>
        <dbReference type="ARBA" id="ARBA00050944"/>
    </source>
</evidence>
<dbReference type="HOGENOM" id="CLU_634520_0_0_1"/>
<feature type="domain" description="Tyrosine-protein phosphatase" evidence="24">
    <location>
        <begin position="247"/>
        <end position="399"/>
    </location>
</feature>
<dbReference type="GO" id="GO:0016020">
    <property type="term" value="C:membrane"/>
    <property type="evidence" value="ECO:0007669"/>
    <property type="project" value="UniProtKB-SubCell"/>
</dbReference>
<evidence type="ECO:0000256" key="2">
    <source>
        <dbReference type="ARBA" id="ARBA00005189"/>
    </source>
</evidence>
<dbReference type="InterPro" id="IPR020422">
    <property type="entry name" value="TYR_PHOSPHATASE_DUAL_dom"/>
</dbReference>
<evidence type="ECO:0000256" key="22">
    <source>
        <dbReference type="ARBA" id="ARBA00082724"/>
    </source>
</evidence>
<sequence length="406" mass="44291">MTEGMISTDSASSKPKGHPVAGSTSRENRLPVMKTFREIFTTQWSERPRQCELGPGVPLRQSPLTPPLPRSLPSVAGVQAINFISPVAFLPRYWPAGLPESLGFSRRASPLDRRHAAAAGGGAVPFPGPAPMPPMPPPSLPSRAVSTPPLLAPTPAAGKDNSLKPSLLSLLPGTSSTSSEHSRETVRRAKEGESLRTTIWGRCRSRRTARNYDPKTPSQSPESSQGPGPTSSSWGSNGMATAVLGAGLARILFYPTLLGALPLRSLTRRLVEEENVRGVITMNEEYETRFLCNTYEEWKATGVEQLRLSTVDMTGVPTLENLKKGVRFTLEYTEQGKCVYIHCKAGRSRSATMVAAYLMKVYNCSPEEAIKAIAKIRSHIHVRSRQVEVLKEFYKELLAEAEKSKA</sequence>
<evidence type="ECO:0000313" key="27">
    <source>
        <dbReference type="Proteomes" id="UP000002280"/>
    </source>
</evidence>
<comment type="pathway">
    <text evidence="10">Phospholipid metabolism; phosphatidylglycerol biosynthesis; phosphatidylglycerol from CDP-diacylglycerol: step 2/2.</text>
</comment>
<dbReference type="GO" id="GO:0004722">
    <property type="term" value="F:protein serine/threonine phosphatase activity"/>
    <property type="evidence" value="ECO:0007669"/>
    <property type="project" value="UniProtKB-EC"/>
</dbReference>
<dbReference type="AlphaFoldDB" id="F6VPI0"/>
<dbReference type="STRING" id="13616.ENSMODP00000024846"/>
<comment type="pathway">
    <text evidence="2">Lipid metabolism.</text>
</comment>
<feature type="compositionally biased region" description="Low complexity" evidence="23">
    <location>
        <begin position="147"/>
        <end position="179"/>
    </location>
</feature>
<evidence type="ECO:0000256" key="17">
    <source>
        <dbReference type="ARBA" id="ARBA00052632"/>
    </source>
</evidence>
<evidence type="ECO:0000256" key="4">
    <source>
        <dbReference type="ARBA" id="ARBA00022801"/>
    </source>
</evidence>
<dbReference type="Bgee" id="ENSMODG00000019914">
    <property type="expression patterns" value="Expressed in heart and 18 other cell types or tissues"/>
</dbReference>
<dbReference type="Gene3D" id="3.90.190.10">
    <property type="entry name" value="Protein tyrosine phosphatase superfamily"/>
    <property type="match status" value="1"/>
</dbReference>
<keyword evidence="3" id="KW-0444">Lipid biosynthesis</keyword>
<dbReference type="Ensembl" id="ENSMODT00000025287.4">
    <property type="protein sequence ID" value="ENSMODP00000024846.4"/>
    <property type="gene ID" value="ENSMODG00000019914.4"/>
</dbReference>
<evidence type="ECO:0000256" key="9">
    <source>
        <dbReference type="ARBA" id="ARBA00023264"/>
    </source>
</evidence>
<dbReference type="CDD" id="cd14524">
    <property type="entry name" value="PTPMT1"/>
    <property type="match status" value="1"/>
</dbReference>